<feature type="transmembrane region" description="Helical" evidence="1">
    <location>
        <begin position="12"/>
        <end position="32"/>
    </location>
</feature>
<feature type="transmembrane region" description="Helical" evidence="1">
    <location>
        <begin position="57"/>
        <end position="76"/>
    </location>
</feature>
<keyword evidence="1" id="KW-1133">Transmembrane helix</keyword>
<organism evidence="2 3">
    <name type="scientific">Actimicrobium antarcticum</name>
    <dbReference type="NCBI Taxonomy" id="1051899"/>
    <lineage>
        <taxon>Bacteria</taxon>
        <taxon>Pseudomonadati</taxon>
        <taxon>Pseudomonadota</taxon>
        <taxon>Betaproteobacteria</taxon>
        <taxon>Burkholderiales</taxon>
        <taxon>Oxalobacteraceae</taxon>
        <taxon>Actimicrobium</taxon>
    </lineage>
</organism>
<protein>
    <submittedName>
        <fullName evidence="2">Uncharacterized protein</fullName>
    </submittedName>
</protein>
<keyword evidence="1" id="KW-0812">Transmembrane</keyword>
<keyword evidence="3" id="KW-1185">Reference proteome</keyword>
<evidence type="ECO:0000313" key="2">
    <source>
        <dbReference type="EMBL" id="GAA4030320.1"/>
    </source>
</evidence>
<dbReference type="RefSeq" id="WP_344764567.1">
    <property type="nucleotide sequence ID" value="NZ_BAAAZE010000013.1"/>
</dbReference>
<sequence>MDTLDRFFKRLGFLVNLAGLVCLVMIGLYTLYRIPFHWRRRRDATSEAERNYFECKLYACCLGGYAFVVSLMLLLAGDWFATYWPAICANWTDHGAIGQVGHHDAVAGDAGLALVGCALLYWVASTMGKTLIDCDGEEMFFPN</sequence>
<dbReference type="EMBL" id="BAAAZE010000013">
    <property type="protein sequence ID" value="GAA4030320.1"/>
    <property type="molecule type" value="Genomic_DNA"/>
</dbReference>
<proteinExistence type="predicted"/>
<accession>A0ABP7TSE8</accession>
<evidence type="ECO:0000313" key="3">
    <source>
        <dbReference type="Proteomes" id="UP001501353"/>
    </source>
</evidence>
<gene>
    <name evidence="2" type="ORF">GCM10022212_30730</name>
</gene>
<keyword evidence="1" id="KW-0472">Membrane</keyword>
<reference evidence="3" key="1">
    <citation type="journal article" date="2019" name="Int. J. Syst. Evol. Microbiol.">
        <title>The Global Catalogue of Microorganisms (GCM) 10K type strain sequencing project: providing services to taxonomists for standard genome sequencing and annotation.</title>
        <authorList>
            <consortium name="The Broad Institute Genomics Platform"/>
            <consortium name="The Broad Institute Genome Sequencing Center for Infectious Disease"/>
            <person name="Wu L."/>
            <person name="Ma J."/>
        </authorList>
    </citation>
    <scope>NUCLEOTIDE SEQUENCE [LARGE SCALE GENOMIC DNA]</scope>
    <source>
        <strain evidence="3">JCM 16673</strain>
    </source>
</reference>
<name>A0ABP7TSE8_9BURK</name>
<feature type="transmembrane region" description="Helical" evidence="1">
    <location>
        <begin position="105"/>
        <end position="124"/>
    </location>
</feature>
<evidence type="ECO:0000256" key="1">
    <source>
        <dbReference type="SAM" id="Phobius"/>
    </source>
</evidence>
<comment type="caution">
    <text evidence="2">The sequence shown here is derived from an EMBL/GenBank/DDBJ whole genome shotgun (WGS) entry which is preliminary data.</text>
</comment>
<dbReference type="Proteomes" id="UP001501353">
    <property type="component" value="Unassembled WGS sequence"/>
</dbReference>